<dbReference type="Pfam" id="PF00664">
    <property type="entry name" value="ABC_membrane"/>
    <property type="match status" value="1"/>
</dbReference>
<dbReference type="GO" id="GO:0016887">
    <property type="term" value="F:ATP hydrolysis activity"/>
    <property type="evidence" value="ECO:0007669"/>
    <property type="project" value="InterPro"/>
</dbReference>
<keyword evidence="12" id="KW-1185">Reference proteome</keyword>
<evidence type="ECO:0000256" key="5">
    <source>
        <dbReference type="ARBA" id="ARBA00022840"/>
    </source>
</evidence>
<dbReference type="GO" id="GO:0015421">
    <property type="term" value="F:ABC-type oligopeptide transporter activity"/>
    <property type="evidence" value="ECO:0007669"/>
    <property type="project" value="TreeGrafter"/>
</dbReference>
<dbReference type="InterPro" id="IPR011527">
    <property type="entry name" value="ABC1_TM_dom"/>
</dbReference>
<feature type="domain" description="ABC transporter" evidence="9">
    <location>
        <begin position="350"/>
        <end position="584"/>
    </location>
</feature>
<evidence type="ECO:0000313" key="12">
    <source>
        <dbReference type="Proteomes" id="UP000036932"/>
    </source>
</evidence>
<organism evidence="11 12">
    <name type="scientific">Paenibacillus solani</name>
    <dbReference type="NCBI Taxonomy" id="1705565"/>
    <lineage>
        <taxon>Bacteria</taxon>
        <taxon>Bacillati</taxon>
        <taxon>Bacillota</taxon>
        <taxon>Bacilli</taxon>
        <taxon>Bacillales</taxon>
        <taxon>Paenibacillaceae</taxon>
        <taxon>Paenibacillus</taxon>
    </lineage>
</organism>
<evidence type="ECO:0000256" key="3">
    <source>
        <dbReference type="ARBA" id="ARBA00022692"/>
    </source>
</evidence>
<dbReference type="CDD" id="cd07346">
    <property type="entry name" value="ABC_6TM_exporters"/>
    <property type="match status" value="1"/>
</dbReference>
<protein>
    <recommendedName>
        <fullName evidence="13">ABC transporter ATP-binding protein</fullName>
    </recommendedName>
</protein>
<evidence type="ECO:0008006" key="13">
    <source>
        <dbReference type="Google" id="ProtNLM"/>
    </source>
</evidence>
<dbReference type="PANTHER" id="PTHR43394:SF1">
    <property type="entry name" value="ATP-BINDING CASSETTE SUB-FAMILY B MEMBER 10, MITOCHONDRIAL"/>
    <property type="match status" value="1"/>
</dbReference>
<evidence type="ECO:0000256" key="6">
    <source>
        <dbReference type="ARBA" id="ARBA00022989"/>
    </source>
</evidence>
<proteinExistence type="inferred from homology"/>
<dbReference type="InterPro" id="IPR017871">
    <property type="entry name" value="ABC_transporter-like_CS"/>
</dbReference>
<sequence>MGNKSNMREKKKRHAWKSYLWTLSYLKSYKKEIVFLIICIVATTSVENLIPKLVQILIDRVLPHQNMKLFGVLLLVLFISYVLVYMAKAFSNILQRSISEKSSRDLEYSIFLKLRQLGFSYYEQNPSGKTLSLFNTEVATVLELYRTHLPSMINHFLFVAISVIYMLSINFYLTIIMIPCLLMYYIFGPYLERKTAIAFQKVSQERMVFGQKIYESLSGIRDFRAFGADAWDKKKCVDSFEDFSKSVRSGMILTNIRGSYRRFVSYIGAVAIFYLGYQFIQQGMISSGGLVAFLLLYFTAMLKLTFLVTSITEQKNIITQVRTLYEFYTRSVDVSEPATPTRLDNVRGELRFHNVHFGYSKDEPLIKGFDLHIKPGEKVAFVGTSGNGKSTLFKLIGRFYDVTEGRIVLDGVPIDQLSFEQLRSSIGYVFQEAYLFGGTIKENIRFGLPEATDEQVYHAAKAAFADDFIKRLPQKYDTIVGERGINLSGGQKQRISIARLFLMQPSILLLDEATSALDNSSENMIKQALEKIAVNKTTIVIAHRLSTIIHYDKIVVIHDGRAAEFGTYEELMKHKGLLYELVEGQRSNPKENLLNGVS</sequence>
<dbReference type="FunFam" id="3.40.50.300:FF:000218">
    <property type="entry name" value="Multidrug ABC transporter ATP-binding protein"/>
    <property type="match status" value="1"/>
</dbReference>
<evidence type="ECO:0000256" key="2">
    <source>
        <dbReference type="ARBA" id="ARBA00005417"/>
    </source>
</evidence>
<dbReference type="InterPro" id="IPR036640">
    <property type="entry name" value="ABC1_TM_sf"/>
</dbReference>
<dbReference type="InterPro" id="IPR003593">
    <property type="entry name" value="AAA+_ATPase"/>
</dbReference>
<name>A0A0M1P455_9BACL</name>
<gene>
    <name evidence="11" type="ORF">AM231_08995</name>
</gene>
<dbReference type="OrthoDB" id="9762778at2"/>
<dbReference type="SMART" id="SM00382">
    <property type="entry name" value="AAA"/>
    <property type="match status" value="1"/>
</dbReference>
<evidence type="ECO:0000256" key="8">
    <source>
        <dbReference type="SAM" id="Phobius"/>
    </source>
</evidence>
<comment type="subcellular location">
    <subcellularLocation>
        <location evidence="1">Cell membrane</location>
        <topology evidence="1">Multi-pass membrane protein</topology>
    </subcellularLocation>
</comment>
<dbReference type="InterPro" id="IPR039421">
    <property type="entry name" value="Type_1_exporter"/>
</dbReference>
<feature type="transmembrane region" description="Helical" evidence="8">
    <location>
        <begin position="292"/>
        <end position="312"/>
    </location>
</feature>
<dbReference type="PROSITE" id="PS00211">
    <property type="entry name" value="ABC_TRANSPORTER_1"/>
    <property type="match status" value="1"/>
</dbReference>
<dbReference type="PANTHER" id="PTHR43394">
    <property type="entry name" value="ATP-DEPENDENT PERMEASE MDL1, MITOCHONDRIAL"/>
    <property type="match status" value="1"/>
</dbReference>
<evidence type="ECO:0000256" key="7">
    <source>
        <dbReference type="ARBA" id="ARBA00023136"/>
    </source>
</evidence>
<reference evidence="12" key="1">
    <citation type="submission" date="2015-08" db="EMBL/GenBank/DDBJ databases">
        <title>Genome sequencing project for genomic taxonomy and phylogenomics of Bacillus-like bacteria.</title>
        <authorList>
            <person name="Liu B."/>
            <person name="Wang J."/>
            <person name="Zhu Y."/>
            <person name="Liu G."/>
            <person name="Chen Q."/>
            <person name="Chen Z."/>
            <person name="Lan J."/>
            <person name="Che J."/>
            <person name="Ge C."/>
            <person name="Shi H."/>
            <person name="Pan Z."/>
            <person name="Liu X."/>
        </authorList>
    </citation>
    <scope>NUCLEOTIDE SEQUENCE [LARGE SCALE GENOMIC DNA]</scope>
    <source>
        <strain evidence="12">FJAT-22460</strain>
    </source>
</reference>
<dbReference type="EMBL" id="LIUT01000001">
    <property type="protein sequence ID" value="KOR89271.1"/>
    <property type="molecule type" value="Genomic_DNA"/>
</dbReference>
<dbReference type="GO" id="GO:0005524">
    <property type="term" value="F:ATP binding"/>
    <property type="evidence" value="ECO:0007669"/>
    <property type="project" value="UniProtKB-KW"/>
</dbReference>
<evidence type="ECO:0000259" key="9">
    <source>
        <dbReference type="PROSITE" id="PS50893"/>
    </source>
</evidence>
<accession>A0A0M1P455</accession>
<feature type="transmembrane region" description="Helical" evidence="8">
    <location>
        <begin position="263"/>
        <end position="280"/>
    </location>
</feature>
<keyword evidence="3 8" id="KW-0812">Transmembrane</keyword>
<dbReference type="AlphaFoldDB" id="A0A0M1P455"/>
<dbReference type="PROSITE" id="PS50929">
    <property type="entry name" value="ABC_TM1F"/>
    <property type="match status" value="1"/>
</dbReference>
<dbReference type="GO" id="GO:0005886">
    <property type="term" value="C:plasma membrane"/>
    <property type="evidence" value="ECO:0007669"/>
    <property type="project" value="UniProtKB-SubCell"/>
</dbReference>
<keyword evidence="7 8" id="KW-0472">Membrane</keyword>
<evidence type="ECO:0000256" key="4">
    <source>
        <dbReference type="ARBA" id="ARBA00022741"/>
    </source>
</evidence>
<evidence type="ECO:0000313" key="11">
    <source>
        <dbReference type="EMBL" id="KOR89271.1"/>
    </source>
</evidence>
<dbReference type="Proteomes" id="UP000036932">
    <property type="component" value="Unassembled WGS sequence"/>
</dbReference>
<dbReference type="SUPFAM" id="SSF52540">
    <property type="entry name" value="P-loop containing nucleoside triphosphate hydrolases"/>
    <property type="match status" value="1"/>
</dbReference>
<keyword evidence="6 8" id="KW-1133">Transmembrane helix</keyword>
<keyword evidence="5" id="KW-0067">ATP-binding</keyword>
<feature type="transmembrane region" description="Helical" evidence="8">
    <location>
        <begin position="156"/>
        <end position="187"/>
    </location>
</feature>
<feature type="domain" description="ABC transmembrane type-1" evidence="10">
    <location>
        <begin position="34"/>
        <end position="316"/>
    </location>
</feature>
<dbReference type="Pfam" id="PF00005">
    <property type="entry name" value="ABC_tran"/>
    <property type="match status" value="1"/>
</dbReference>
<dbReference type="Gene3D" id="3.40.50.300">
    <property type="entry name" value="P-loop containing nucleotide triphosphate hydrolases"/>
    <property type="match status" value="1"/>
</dbReference>
<evidence type="ECO:0000256" key="1">
    <source>
        <dbReference type="ARBA" id="ARBA00004651"/>
    </source>
</evidence>
<dbReference type="InterPro" id="IPR027417">
    <property type="entry name" value="P-loop_NTPase"/>
</dbReference>
<feature type="transmembrane region" description="Helical" evidence="8">
    <location>
        <begin position="69"/>
        <end position="87"/>
    </location>
</feature>
<dbReference type="PATRIC" id="fig|1705565.3.peg.3767"/>
<keyword evidence="4" id="KW-0547">Nucleotide-binding</keyword>
<comment type="similarity">
    <text evidence="2">Belongs to the ABC transporter superfamily.</text>
</comment>
<dbReference type="PROSITE" id="PS50893">
    <property type="entry name" value="ABC_TRANSPORTER_2"/>
    <property type="match status" value="1"/>
</dbReference>
<dbReference type="SUPFAM" id="SSF90123">
    <property type="entry name" value="ABC transporter transmembrane region"/>
    <property type="match status" value="1"/>
</dbReference>
<dbReference type="Gene3D" id="1.20.1560.10">
    <property type="entry name" value="ABC transporter type 1, transmembrane domain"/>
    <property type="match status" value="1"/>
</dbReference>
<dbReference type="InterPro" id="IPR003439">
    <property type="entry name" value="ABC_transporter-like_ATP-bd"/>
</dbReference>
<comment type="caution">
    <text evidence="11">The sequence shown here is derived from an EMBL/GenBank/DDBJ whole genome shotgun (WGS) entry which is preliminary data.</text>
</comment>
<evidence type="ECO:0000259" key="10">
    <source>
        <dbReference type="PROSITE" id="PS50929"/>
    </source>
</evidence>